<gene>
    <name evidence="1" type="ORF">B0I31_11437</name>
</gene>
<reference evidence="1 2" key="1">
    <citation type="submission" date="2018-03" db="EMBL/GenBank/DDBJ databases">
        <title>Genomic Encyclopedia of Type Strains, Phase III (KMG-III): the genomes of soil and plant-associated and newly described type strains.</title>
        <authorList>
            <person name="Whitman W."/>
        </authorList>
    </citation>
    <scope>NUCLEOTIDE SEQUENCE [LARGE SCALE GENOMIC DNA]</scope>
    <source>
        <strain evidence="1 2">CGMCC 4.7097</strain>
    </source>
</reference>
<dbReference type="OrthoDB" id="3688891at2"/>
<evidence type="ECO:0000313" key="2">
    <source>
        <dbReference type="Proteomes" id="UP000241118"/>
    </source>
</evidence>
<keyword evidence="2" id="KW-1185">Reference proteome</keyword>
<dbReference type="PANTHER" id="PTHR47691:SF3">
    <property type="entry name" value="HTH-TYPE TRANSCRIPTIONAL REGULATOR RV0890C-RELATED"/>
    <property type="match status" value="1"/>
</dbReference>
<dbReference type="PRINTS" id="PR00364">
    <property type="entry name" value="DISEASERSIST"/>
</dbReference>
<organism evidence="1 2">
    <name type="scientific">Saccharothrix carnea</name>
    <dbReference type="NCBI Taxonomy" id="1280637"/>
    <lineage>
        <taxon>Bacteria</taxon>
        <taxon>Bacillati</taxon>
        <taxon>Actinomycetota</taxon>
        <taxon>Actinomycetes</taxon>
        <taxon>Pseudonocardiales</taxon>
        <taxon>Pseudonocardiaceae</taxon>
        <taxon>Saccharothrix</taxon>
    </lineage>
</organism>
<proteinExistence type="predicted"/>
<dbReference type="SUPFAM" id="SSF52540">
    <property type="entry name" value="P-loop containing nucleoside triphosphate hydrolases"/>
    <property type="match status" value="1"/>
</dbReference>
<dbReference type="Proteomes" id="UP000241118">
    <property type="component" value="Unassembled WGS sequence"/>
</dbReference>
<sequence>MGRPEKPVDASSGAVATFASELRRLRARAGNPTYRDMGRAALYSSSVLSSAASGHRMPTLQVTLAFVAACGGDREQWRRRWLEVSSGLDPEAAGTSVRPEPVTARSCVPRPAQLPMRPRRFVGRADELRLLAADPATPVVISGPAGVGKTELALHHAHRLAADAVDGGLYVDLGPLEPGERGARTVLDGFLRALGVPVENLPDTVDQQAGLYRSLIAERRLVVLLDNVRDERQVRPLLVESPHSTTIVVGRSALLGLRGVRRLRLAVPPRVEAIAMLAGGVPDPVAAEPEVCDRLARLCGDLPLALDIAARKLAARPDVPVSLVLARLSEPGALLDWLRVGDLSVRDSYQSTYLGLGEAAKALLHQVAHQPAAEPVLLGAFIDDEPVYELADAGLLRGAGRPGAYRLDPLGRAFVLDLRATGHTVRRSTRQELIVTAGRHYRSTVQSA</sequence>
<accession>A0A2P8I162</accession>
<dbReference type="PANTHER" id="PTHR47691">
    <property type="entry name" value="REGULATOR-RELATED"/>
    <property type="match status" value="1"/>
</dbReference>
<name>A0A2P8I162_SACCR</name>
<comment type="caution">
    <text evidence="1">The sequence shown here is derived from an EMBL/GenBank/DDBJ whole genome shotgun (WGS) entry which is preliminary data.</text>
</comment>
<protein>
    <recommendedName>
        <fullName evidence="3">Helix-turn-helix protein</fullName>
    </recommendedName>
</protein>
<dbReference type="EMBL" id="PYAX01000014">
    <property type="protein sequence ID" value="PSL52210.1"/>
    <property type="molecule type" value="Genomic_DNA"/>
</dbReference>
<dbReference type="RefSeq" id="WP_146174026.1">
    <property type="nucleotide sequence ID" value="NZ_PYAX01000014.1"/>
</dbReference>
<dbReference type="Gene3D" id="3.40.50.300">
    <property type="entry name" value="P-loop containing nucleotide triphosphate hydrolases"/>
    <property type="match status" value="1"/>
</dbReference>
<dbReference type="InterPro" id="IPR027417">
    <property type="entry name" value="P-loop_NTPase"/>
</dbReference>
<evidence type="ECO:0000313" key="1">
    <source>
        <dbReference type="EMBL" id="PSL52210.1"/>
    </source>
</evidence>
<evidence type="ECO:0008006" key="3">
    <source>
        <dbReference type="Google" id="ProtNLM"/>
    </source>
</evidence>
<dbReference type="AlphaFoldDB" id="A0A2P8I162"/>